<sequence>MSWPAASELRGVHAALVPLSRDHAGALADAVRDGELWHLWYTAVPPPERMATEIERRLGLQAAGSMTPFTVLDAHGTPVGMTTYMNVDPVHKRVEIGSTWYAARVQRTPLNTECKLMLLRHAFEALDCIAVEFRTHRLNTQSRRAIERLGAQLDGILRAHQRSPDGSLRDTAVYSITAAEWPTIHRHLQHQLQRQHQR</sequence>
<protein>
    <submittedName>
        <fullName evidence="2">N-acetyltransferase</fullName>
    </submittedName>
</protein>
<keyword evidence="3" id="KW-1185">Reference proteome</keyword>
<dbReference type="EMBL" id="SACT01000001">
    <property type="protein sequence ID" value="RVT53832.1"/>
    <property type="molecule type" value="Genomic_DNA"/>
</dbReference>
<dbReference type="PANTHER" id="PTHR43610:SF1">
    <property type="entry name" value="N-ACETYLTRANSFERASE DOMAIN-CONTAINING PROTEIN"/>
    <property type="match status" value="1"/>
</dbReference>
<comment type="caution">
    <text evidence="2">The sequence shown here is derived from an EMBL/GenBank/DDBJ whole genome shotgun (WGS) entry which is preliminary data.</text>
</comment>
<organism evidence="2 3">
    <name type="scientific">Rubrivivax albus</name>
    <dbReference type="NCBI Taxonomy" id="2499835"/>
    <lineage>
        <taxon>Bacteria</taxon>
        <taxon>Pseudomonadati</taxon>
        <taxon>Pseudomonadota</taxon>
        <taxon>Betaproteobacteria</taxon>
        <taxon>Burkholderiales</taxon>
        <taxon>Sphaerotilaceae</taxon>
        <taxon>Rubrivivax</taxon>
    </lineage>
</organism>
<dbReference type="InterPro" id="IPR000182">
    <property type="entry name" value="GNAT_dom"/>
</dbReference>
<keyword evidence="2" id="KW-0808">Transferase</keyword>
<dbReference type="RefSeq" id="WP_128195392.1">
    <property type="nucleotide sequence ID" value="NZ_SACT01000001.1"/>
</dbReference>
<dbReference type="Proteomes" id="UP000288178">
    <property type="component" value="Unassembled WGS sequence"/>
</dbReference>
<evidence type="ECO:0000313" key="3">
    <source>
        <dbReference type="Proteomes" id="UP000288178"/>
    </source>
</evidence>
<dbReference type="PANTHER" id="PTHR43610">
    <property type="entry name" value="BLL6696 PROTEIN"/>
    <property type="match status" value="1"/>
</dbReference>
<accession>A0A3S2VZB5</accession>
<proteinExistence type="predicted"/>
<evidence type="ECO:0000259" key="1">
    <source>
        <dbReference type="Pfam" id="PF13302"/>
    </source>
</evidence>
<dbReference type="InterPro" id="IPR016181">
    <property type="entry name" value="Acyl_CoA_acyltransferase"/>
</dbReference>
<name>A0A3S2VZB5_9BURK</name>
<reference evidence="2 3" key="1">
    <citation type="submission" date="2019-01" db="EMBL/GenBank/DDBJ databases">
        <authorList>
            <person name="Chen W.-M."/>
        </authorList>
    </citation>
    <scope>NUCLEOTIDE SEQUENCE [LARGE SCALE GENOMIC DNA]</scope>
    <source>
        <strain evidence="2 3">ICH-3</strain>
    </source>
</reference>
<gene>
    <name evidence="2" type="ORF">ENE75_02805</name>
</gene>
<dbReference type="GO" id="GO:0016747">
    <property type="term" value="F:acyltransferase activity, transferring groups other than amino-acyl groups"/>
    <property type="evidence" value="ECO:0007669"/>
    <property type="project" value="InterPro"/>
</dbReference>
<dbReference type="SUPFAM" id="SSF55729">
    <property type="entry name" value="Acyl-CoA N-acyltransferases (Nat)"/>
    <property type="match status" value="1"/>
</dbReference>
<dbReference type="Gene3D" id="3.40.630.30">
    <property type="match status" value="1"/>
</dbReference>
<dbReference type="Pfam" id="PF13302">
    <property type="entry name" value="Acetyltransf_3"/>
    <property type="match status" value="1"/>
</dbReference>
<dbReference type="AlphaFoldDB" id="A0A3S2VZB5"/>
<evidence type="ECO:0000313" key="2">
    <source>
        <dbReference type="EMBL" id="RVT53832.1"/>
    </source>
</evidence>
<feature type="domain" description="N-acetyltransferase" evidence="1">
    <location>
        <begin position="16"/>
        <end position="152"/>
    </location>
</feature>
<dbReference type="OrthoDB" id="5295305at2"/>